<reference evidence="1" key="1">
    <citation type="submission" date="2018-07" db="EMBL/GenBank/DDBJ databases">
        <authorList>
            <person name="Ashton P.M."/>
            <person name="Dallman T."/>
            <person name="Nair S."/>
            <person name="De Pinna E."/>
            <person name="Peters T."/>
            <person name="Grant K."/>
        </authorList>
    </citation>
    <scope>NUCLEOTIDE SEQUENCE [LARGE SCALE GENOMIC DNA]</scope>
    <source>
        <strain evidence="1">436933</strain>
    </source>
</reference>
<gene>
    <name evidence="1" type="ORF">DRY71_22525</name>
</gene>
<name>A0A5U9KWC4_SALNE</name>
<protein>
    <submittedName>
        <fullName evidence="1">Uncharacterized protein</fullName>
    </submittedName>
</protein>
<dbReference type="Proteomes" id="UP000839726">
    <property type="component" value="Unassembled WGS sequence"/>
</dbReference>
<organism evidence="1">
    <name type="scientific">Salmonella newport</name>
    <dbReference type="NCBI Taxonomy" id="108619"/>
    <lineage>
        <taxon>Bacteria</taxon>
        <taxon>Pseudomonadati</taxon>
        <taxon>Pseudomonadota</taxon>
        <taxon>Gammaproteobacteria</taxon>
        <taxon>Enterobacterales</taxon>
        <taxon>Enterobacteriaceae</taxon>
        <taxon>Salmonella</taxon>
    </lineage>
</organism>
<dbReference type="EMBL" id="AAGUYM010000036">
    <property type="protein sequence ID" value="EBS2695463.1"/>
    <property type="molecule type" value="Genomic_DNA"/>
</dbReference>
<dbReference type="AlphaFoldDB" id="A0A5U9KWC4"/>
<proteinExistence type="predicted"/>
<comment type="caution">
    <text evidence="1">The sequence shown here is derived from an EMBL/GenBank/DDBJ whole genome shotgun (WGS) entry which is preliminary data.</text>
</comment>
<sequence length="102" mass="11941">MKVTIDTCGESLDVVFDRLTRMESDDFFERRVFSMLGMAIRQIERADEQIKRRIQAMQHLGDVYSLGISMLEEHRKRFSALKAELEDLKVIYEAPEPDEDEA</sequence>
<evidence type="ECO:0000313" key="1">
    <source>
        <dbReference type="EMBL" id="EBS2695463.1"/>
    </source>
</evidence>
<accession>A0A5U9KWC4</accession>